<dbReference type="Proteomes" id="UP000266327">
    <property type="component" value="Unassembled WGS sequence"/>
</dbReference>
<accession>A0A3A3GI54</accession>
<comment type="caution">
    <text evidence="2">The sequence shown here is derived from an EMBL/GenBank/DDBJ whole genome shotgun (WGS) entry which is preliminary data.</text>
</comment>
<name>A0A3A3GI54_9BURK</name>
<dbReference type="RefSeq" id="WP_119784035.1">
    <property type="nucleotide sequence ID" value="NZ_QYUQ01000002.1"/>
</dbReference>
<dbReference type="Gene3D" id="1.10.3210.40">
    <property type="match status" value="1"/>
</dbReference>
<protein>
    <submittedName>
        <fullName evidence="2">Relaxase</fullName>
    </submittedName>
</protein>
<dbReference type="NCBIfam" id="NF041494">
    <property type="entry name" value="MobH"/>
    <property type="match status" value="1"/>
</dbReference>
<dbReference type="EMBL" id="QYUQ01000002">
    <property type="protein sequence ID" value="RJG00580.1"/>
    <property type="molecule type" value="Genomic_DNA"/>
</dbReference>
<dbReference type="Pfam" id="PF07514">
    <property type="entry name" value="TraI_2"/>
    <property type="match status" value="1"/>
</dbReference>
<gene>
    <name evidence="2" type="ORF">D3878_02475</name>
</gene>
<dbReference type="InterPro" id="IPR011119">
    <property type="entry name" value="Unchr_helicase_relaxase_TraI"/>
</dbReference>
<evidence type="ECO:0000313" key="3">
    <source>
        <dbReference type="Proteomes" id="UP000266327"/>
    </source>
</evidence>
<feature type="domain" description="Uncharacterised" evidence="1">
    <location>
        <begin position="56"/>
        <end position="363"/>
    </location>
</feature>
<reference evidence="3" key="1">
    <citation type="submission" date="2018-09" db="EMBL/GenBank/DDBJ databases">
        <authorList>
            <person name="Zhu H."/>
        </authorList>
    </citation>
    <scope>NUCLEOTIDE SEQUENCE [LARGE SCALE GENOMIC DNA]</scope>
    <source>
        <strain evidence="3">K1S02-23</strain>
    </source>
</reference>
<evidence type="ECO:0000313" key="2">
    <source>
        <dbReference type="EMBL" id="RJG00580.1"/>
    </source>
</evidence>
<proteinExistence type="predicted"/>
<sequence length="589" mass="63460">MRSFAHLLRHFGLPRASVAADAVAPYVLEKHRPVSMPPATDPGIAARPIEEVLGEHQDLIDRIKVCYGVDRPTFAVELLPLIRNYAACVHLLPATPDNYFPTPGGLLRLGLEVGFFSLQGTDGHIFSGRATISTRRHLEPRWRQATFLAGLCSELYRTLSHVAVTNDQGEAWQPYLLPLSAWLARLHAERYHLKWLPHAPDCRAQGLFILPHVVPNAVLQHLASGNTVIVPHMLASIAGVPVYPEHNILDDLVRRAAALVIDRDLRASGERRGQPQVGAHWERHLVDALRQLVRTHPAWRPNTDKSRLWYGRDGVFLVWPNAAADLRTLLASKTLAGIPKESDTMLGILLAAGVLVAQHDGQALWQIHPPGGKPGLDAVRLSAPALLFAGIDPAPEPLAVTLARATPTASAGDRTAAPPCHATEQLPLPMDAAPNVPAPAATSPVAEENATACAASPARPPGGPIQLALEILRFRLDAPMRLNPVVRDALAEIVDAMNRDEPGAGICMEEAGLFIALAEFTKRQLEPTLALRALTDAGMLAQPDGTTATVARDIDGKPTRGLLLAFRFVKGFHTGHAAPTANDVGTPAC</sequence>
<dbReference type="AlphaFoldDB" id="A0A3A3GI54"/>
<evidence type="ECO:0000259" key="1">
    <source>
        <dbReference type="Pfam" id="PF07514"/>
    </source>
</evidence>
<dbReference type="OrthoDB" id="6190309at2"/>
<keyword evidence="3" id="KW-1185">Reference proteome</keyword>
<organism evidence="2 3">
    <name type="scientific">Noviherbaspirillum sedimenti</name>
    <dbReference type="NCBI Taxonomy" id="2320865"/>
    <lineage>
        <taxon>Bacteria</taxon>
        <taxon>Pseudomonadati</taxon>
        <taxon>Pseudomonadota</taxon>
        <taxon>Betaproteobacteria</taxon>
        <taxon>Burkholderiales</taxon>
        <taxon>Oxalobacteraceae</taxon>
        <taxon>Noviherbaspirillum</taxon>
    </lineage>
</organism>